<evidence type="ECO:0000313" key="1">
    <source>
        <dbReference type="EMBL" id="JAQ55920.1"/>
    </source>
</evidence>
<dbReference type="EMBL" id="GCES01130402">
    <property type="protein sequence ID" value="JAQ55920.1"/>
    <property type="molecule type" value="Transcribed_RNA"/>
</dbReference>
<dbReference type="AlphaFoldDB" id="A0A146QJQ8"/>
<feature type="non-terminal residue" evidence="1">
    <location>
        <position position="1"/>
    </location>
</feature>
<accession>A0A146QJQ8</accession>
<name>A0A146QJQ8_FUNHE</name>
<protein>
    <submittedName>
        <fullName evidence="1">Uncharacterized protein</fullName>
    </submittedName>
</protein>
<reference evidence="1" key="1">
    <citation type="submission" date="2015-01" db="EMBL/GenBank/DDBJ databases">
        <title>EvidentialGene: Evidence-directed Construction of Complete mRNA Transcriptomes without Genomes.</title>
        <authorList>
            <person name="Gilbert D.G."/>
        </authorList>
    </citation>
    <scope>NUCLEOTIDE SEQUENCE</scope>
</reference>
<organism evidence="1">
    <name type="scientific">Fundulus heteroclitus</name>
    <name type="common">Killifish</name>
    <name type="synonym">Mummichog</name>
    <dbReference type="NCBI Taxonomy" id="8078"/>
    <lineage>
        <taxon>Eukaryota</taxon>
        <taxon>Metazoa</taxon>
        <taxon>Chordata</taxon>
        <taxon>Craniata</taxon>
        <taxon>Vertebrata</taxon>
        <taxon>Euteleostomi</taxon>
        <taxon>Actinopterygii</taxon>
        <taxon>Neopterygii</taxon>
        <taxon>Teleostei</taxon>
        <taxon>Neoteleostei</taxon>
        <taxon>Acanthomorphata</taxon>
        <taxon>Ovalentaria</taxon>
        <taxon>Atherinomorphae</taxon>
        <taxon>Cyprinodontiformes</taxon>
        <taxon>Fundulidae</taxon>
        <taxon>Fundulus</taxon>
    </lineage>
</organism>
<proteinExistence type="predicted"/>
<dbReference type="EMBL" id="GCES01098537">
    <property type="protein sequence ID" value="JAQ87785.1"/>
    <property type="molecule type" value="Transcribed_RNA"/>
</dbReference>
<sequence length="187" mass="20618">QVSPKPLLEFSVFVLGNTYLLTLCPKNQARSITRLRSCSGDSPLAPWILPSRACGSPPGCCWFLPSFKLIHLSPRSAEARSGSLASSTCCPPAASHYTNRDRITGSSCRYFLPVRSAQLSGKLRRFLYFLVSFNRSHFLFLSHSTSRSTLRPLLRRLVVVSQQLIPSINILKLVPGLPLVSACGQNN</sequence>